<dbReference type="SUPFAM" id="SSF53774">
    <property type="entry name" value="Glutaminase/Asparaginase"/>
    <property type="match status" value="1"/>
</dbReference>
<dbReference type="PIRSF" id="PIRSF500176">
    <property type="entry name" value="L_ASNase"/>
    <property type="match status" value="1"/>
</dbReference>
<dbReference type="Gene3D" id="3.40.50.1170">
    <property type="entry name" value="L-asparaginase, N-terminal domain"/>
    <property type="match status" value="1"/>
</dbReference>
<dbReference type="PRINTS" id="PR00139">
    <property type="entry name" value="ASNGLNASE"/>
</dbReference>
<dbReference type="Gene3D" id="3.40.50.40">
    <property type="match status" value="1"/>
</dbReference>
<dbReference type="InterPro" id="IPR036152">
    <property type="entry name" value="Asp/glu_Ase-like_sf"/>
</dbReference>
<evidence type="ECO:0000259" key="2">
    <source>
        <dbReference type="Pfam" id="PF17763"/>
    </source>
</evidence>
<dbReference type="SMART" id="SM00870">
    <property type="entry name" value="Asparaginase"/>
    <property type="match status" value="1"/>
</dbReference>
<dbReference type="SFLD" id="SFLDS00057">
    <property type="entry name" value="Glutaminase/Asparaginase"/>
    <property type="match status" value="1"/>
</dbReference>
<dbReference type="PROSITE" id="PS51732">
    <property type="entry name" value="ASN_GLN_ASE_3"/>
    <property type="match status" value="1"/>
</dbReference>
<reference evidence="3 4" key="1">
    <citation type="submission" date="2020-03" db="EMBL/GenBank/DDBJ databases">
        <title>Genomic Encyclopedia of Type Strains, Phase IV (KMG-IV): sequencing the most valuable type-strain genomes for metagenomic binning, comparative biology and taxonomic classification.</title>
        <authorList>
            <person name="Goeker M."/>
        </authorList>
    </citation>
    <scope>NUCLEOTIDE SEQUENCE [LARGE SCALE GENOMIC DNA]</scope>
    <source>
        <strain evidence="3 4">DSM 101599</strain>
    </source>
</reference>
<dbReference type="InterPro" id="IPR037152">
    <property type="entry name" value="L-asparaginase_N_sf"/>
</dbReference>
<evidence type="ECO:0000259" key="1">
    <source>
        <dbReference type="Pfam" id="PF00710"/>
    </source>
</evidence>
<dbReference type="InterPro" id="IPR027474">
    <property type="entry name" value="L-asparaginase_N"/>
</dbReference>
<keyword evidence="4" id="KW-1185">Reference proteome</keyword>
<dbReference type="InterPro" id="IPR006034">
    <property type="entry name" value="Asparaginase/glutaminase-like"/>
</dbReference>
<dbReference type="Pfam" id="PF17763">
    <property type="entry name" value="Asparaginase_C"/>
    <property type="match status" value="1"/>
</dbReference>
<comment type="caution">
    <text evidence="3">The sequence shown here is derived from an EMBL/GenBank/DDBJ whole genome shotgun (WGS) entry which is preliminary data.</text>
</comment>
<dbReference type="PANTHER" id="PTHR11707:SF28">
    <property type="entry name" value="60 KDA LYSOPHOSPHOLIPASE"/>
    <property type="match status" value="1"/>
</dbReference>
<dbReference type="InterPro" id="IPR027473">
    <property type="entry name" value="L-asparaginase_C"/>
</dbReference>
<protein>
    <submittedName>
        <fullName evidence="3">L-asparaginase</fullName>
        <ecNumber evidence="3">3.5.1.1</ecNumber>
    </submittedName>
</protein>
<gene>
    <name evidence="3" type="ORF">FHR24_000917</name>
</gene>
<feature type="domain" description="Asparaginase/glutaminase C-terminal" evidence="2">
    <location>
        <begin position="194"/>
        <end position="311"/>
    </location>
</feature>
<feature type="domain" description="L-asparaginase N-terminal" evidence="1">
    <location>
        <begin position="2"/>
        <end position="190"/>
    </location>
</feature>
<organism evidence="3 4">
    <name type="scientific">Wenyingzhuangia heitensis</name>
    <dbReference type="NCBI Taxonomy" id="1487859"/>
    <lineage>
        <taxon>Bacteria</taxon>
        <taxon>Pseudomonadati</taxon>
        <taxon>Bacteroidota</taxon>
        <taxon>Flavobacteriia</taxon>
        <taxon>Flavobacteriales</taxon>
        <taxon>Flavobacteriaceae</taxon>
        <taxon>Wenyingzhuangia</taxon>
    </lineage>
</organism>
<name>A0ABX0U8G3_9FLAO</name>
<proteinExistence type="predicted"/>
<dbReference type="Pfam" id="PF00710">
    <property type="entry name" value="Asparaginase"/>
    <property type="match status" value="1"/>
</dbReference>
<dbReference type="Proteomes" id="UP000745859">
    <property type="component" value="Unassembled WGS sequence"/>
</dbReference>
<evidence type="ECO:0000313" key="3">
    <source>
        <dbReference type="EMBL" id="NIJ44478.1"/>
    </source>
</evidence>
<accession>A0ABX0U8G3</accession>
<keyword evidence="3" id="KW-0378">Hydrolase</keyword>
<dbReference type="GO" id="GO:0004067">
    <property type="term" value="F:asparaginase activity"/>
    <property type="evidence" value="ECO:0007669"/>
    <property type="project" value="UniProtKB-EC"/>
</dbReference>
<sequence length="319" mass="35863">MKILLIYTGGTIGMIKDKKNQSLVPNGVKPIEEFLIEEDLLHGISIKSTKQVIDSSNFGLKYFNELAVIVEQEYYNYDAFLVLMGTDTMAYVSSLLSYSIQGLNKSIVFTGGQLPLFDNKSDSKTNLKNSLLALKENRFPKEVGIYFHHKWHRAVCTTKIDSEGYDAYISPNFKSIEGIKTKKKFKVYKKIEANIVVIKLIPFGNDAILKLVLESNSFDGVVLEVFGSGNMPEFSKEIRGVFKEKISKGLKIVLVSQCLKGGITIGRYAASIQAKELEFVSAGSMTVEATVAKMLFLHDKKLNIQEYRRFFEESVRGET</sequence>
<dbReference type="EMBL" id="JAASQL010000001">
    <property type="protein sequence ID" value="NIJ44478.1"/>
    <property type="molecule type" value="Genomic_DNA"/>
</dbReference>
<dbReference type="PANTHER" id="PTHR11707">
    <property type="entry name" value="L-ASPARAGINASE"/>
    <property type="match status" value="1"/>
</dbReference>
<dbReference type="EC" id="3.5.1.1" evidence="3"/>
<dbReference type="InterPro" id="IPR040919">
    <property type="entry name" value="Asparaginase_C"/>
</dbReference>
<evidence type="ECO:0000313" key="4">
    <source>
        <dbReference type="Proteomes" id="UP000745859"/>
    </source>
</evidence>
<dbReference type="RefSeq" id="WP_167184513.1">
    <property type="nucleotide sequence ID" value="NZ_JAASQL010000001.1"/>
</dbReference>
<dbReference type="PIRSF" id="PIRSF001220">
    <property type="entry name" value="L-ASNase_gatD"/>
    <property type="match status" value="1"/>
</dbReference>